<gene>
    <name evidence="8" type="ORF">A2382_02195</name>
</gene>
<keyword evidence="5" id="KW-0804">Transcription</keyword>
<evidence type="ECO:0000259" key="7">
    <source>
        <dbReference type="PROSITE" id="PS50110"/>
    </source>
</evidence>
<dbReference type="Proteomes" id="UP000178999">
    <property type="component" value="Unassembled WGS sequence"/>
</dbReference>
<dbReference type="PANTHER" id="PTHR48111:SF1">
    <property type="entry name" value="TWO-COMPONENT RESPONSE REGULATOR ORR33"/>
    <property type="match status" value="1"/>
</dbReference>
<keyword evidence="1 6" id="KW-0597">Phosphoprotein</keyword>
<organism evidence="8 9">
    <name type="scientific">Candidatus Woesebacteria bacterium RIFOXYB1_FULL_38_16</name>
    <dbReference type="NCBI Taxonomy" id="1802538"/>
    <lineage>
        <taxon>Bacteria</taxon>
        <taxon>Candidatus Woeseibacteriota</taxon>
    </lineage>
</organism>
<evidence type="ECO:0000256" key="2">
    <source>
        <dbReference type="ARBA" id="ARBA00023012"/>
    </source>
</evidence>
<dbReference type="STRING" id="1802538.A2382_02195"/>
<feature type="modified residue" description="4-aspartylphosphate" evidence="6">
    <location>
        <position position="52"/>
    </location>
</feature>
<evidence type="ECO:0000313" key="8">
    <source>
        <dbReference type="EMBL" id="OGM79708.1"/>
    </source>
</evidence>
<keyword evidence="2" id="KW-0902">Two-component regulatory system</keyword>
<dbReference type="SMART" id="SM00448">
    <property type="entry name" value="REC"/>
    <property type="match status" value="1"/>
</dbReference>
<comment type="caution">
    <text evidence="8">The sequence shown here is derived from an EMBL/GenBank/DDBJ whole genome shotgun (WGS) entry which is preliminary data.</text>
</comment>
<dbReference type="GO" id="GO:0032993">
    <property type="term" value="C:protein-DNA complex"/>
    <property type="evidence" value="ECO:0007669"/>
    <property type="project" value="TreeGrafter"/>
</dbReference>
<accession>A0A1F8CVE3</accession>
<evidence type="ECO:0000313" key="9">
    <source>
        <dbReference type="Proteomes" id="UP000178999"/>
    </source>
</evidence>
<evidence type="ECO:0000256" key="1">
    <source>
        <dbReference type="ARBA" id="ARBA00022553"/>
    </source>
</evidence>
<dbReference type="GO" id="GO:0000156">
    <property type="term" value="F:phosphorelay response regulator activity"/>
    <property type="evidence" value="ECO:0007669"/>
    <property type="project" value="TreeGrafter"/>
</dbReference>
<dbReference type="InterPro" id="IPR011006">
    <property type="entry name" value="CheY-like_superfamily"/>
</dbReference>
<protein>
    <recommendedName>
        <fullName evidence="7">Response regulatory domain-containing protein</fullName>
    </recommendedName>
</protein>
<dbReference type="PANTHER" id="PTHR48111">
    <property type="entry name" value="REGULATOR OF RPOS"/>
    <property type="match status" value="1"/>
</dbReference>
<proteinExistence type="predicted"/>
<dbReference type="InterPro" id="IPR001789">
    <property type="entry name" value="Sig_transdc_resp-reg_receiver"/>
</dbReference>
<keyword evidence="4" id="KW-0238">DNA-binding</keyword>
<evidence type="ECO:0000256" key="6">
    <source>
        <dbReference type="PROSITE-ProRule" id="PRU00169"/>
    </source>
</evidence>
<dbReference type="SUPFAM" id="SSF52172">
    <property type="entry name" value="CheY-like"/>
    <property type="match status" value="1"/>
</dbReference>
<evidence type="ECO:0000256" key="3">
    <source>
        <dbReference type="ARBA" id="ARBA00023015"/>
    </source>
</evidence>
<dbReference type="GO" id="GO:0006355">
    <property type="term" value="P:regulation of DNA-templated transcription"/>
    <property type="evidence" value="ECO:0007669"/>
    <property type="project" value="TreeGrafter"/>
</dbReference>
<dbReference type="InterPro" id="IPR039420">
    <property type="entry name" value="WalR-like"/>
</dbReference>
<dbReference type="PROSITE" id="PS50110">
    <property type="entry name" value="RESPONSE_REGULATORY"/>
    <property type="match status" value="1"/>
</dbReference>
<keyword evidence="3" id="KW-0805">Transcription regulation</keyword>
<dbReference type="Gene3D" id="3.40.50.2300">
    <property type="match status" value="1"/>
</dbReference>
<dbReference type="Pfam" id="PF00072">
    <property type="entry name" value="Response_reg"/>
    <property type="match status" value="1"/>
</dbReference>
<dbReference type="EMBL" id="MGHY01000009">
    <property type="protein sequence ID" value="OGM79708.1"/>
    <property type="molecule type" value="Genomic_DNA"/>
</dbReference>
<name>A0A1F8CVE3_9BACT</name>
<dbReference type="AlphaFoldDB" id="A0A1F8CVE3"/>
<dbReference type="GO" id="GO:0005829">
    <property type="term" value="C:cytosol"/>
    <property type="evidence" value="ECO:0007669"/>
    <property type="project" value="TreeGrafter"/>
</dbReference>
<feature type="domain" description="Response regulatory" evidence="7">
    <location>
        <begin position="3"/>
        <end position="115"/>
    </location>
</feature>
<reference evidence="8 9" key="1">
    <citation type="journal article" date="2016" name="Nat. Commun.">
        <title>Thousands of microbial genomes shed light on interconnected biogeochemical processes in an aquifer system.</title>
        <authorList>
            <person name="Anantharaman K."/>
            <person name="Brown C.T."/>
            <person name="Hug L.A."/>
            <person name="Sharon I."/>
            <person name="Castelle C.J."/>
            <person name="Probst A.J."/>
            <person name="Thomas B.C."/>
            <person name="Singh A."/>
            <person name="Wilkins M.J."/>
            <person name="Karaoz U."/>
            <person name="Brodie E.L."/>
            <person name="Williams K.H."/>
            <person name="Hubbard S.S."/>
            <person name="Banfield J.F."/>
        </authorList>
    </citation>
    <scope>NUCLEOTIDE SEQUENCE [LARGE SCALE GENOMIC DNA]</scope>
</reference>
<evidence type="ECO:0000256" key="5">
    <source>
        <dbReference type="ARBA" id="ARBA00023163"/>
    </source>
</evidence>
<dbReference type="GO" id="GO:0000976">
    <property type="term" value="F:transcription cis-regulatory region binding"/>
    <property type="evidence" value="ECO:0007669"/>
    <property type="project" value="TreeGrafter"/>
</dbReference>
<sequence length="115" mass="12854">MKTILILEDENKLSTILAKKLNTLGFKTLQASDGKEGLKLLTYNSVDLILLDILMPNMDGHEFLNQLHDKHLNLPVIVLTNLDPVSIPSGVQKVLVKSNTSLEDIVTEILYYLNP</sequence>
<evidence type="ECO:0000256" key="4">
    <source>
        <dbReference type="ARBA" id="ARBA00023125"/>
    </source>
</evidence>